<accession>A0A8W8KGV8</accession>
<evidence type="ECO:0000313" key="3">
    <source>
        <dbReference type="Proteomes" id="UP000005408"/>
    </source>
</evidence>
<keyword evidence="3" id="KW-1185">Reference proteome</keyword>
<evidence type="ECO:0000313" key="2">
    <source>
        <dbReference type="EnsemblMetazoa" id="G2384.3:cds"/>
    </source>
</evidence>
<evidence type="ECO:0000256" key="1">
    <source>
        <dbReference type="SAM" id="Phobius"/>
    </source>
</evidence>
<keyword evidence="1" id="KW-0812">Transmembrane</keyword>
<feature type="transmembrane region" description="Helical" evidence="1">
    <location>
        <begin position="59"/>
        <end position="79"/>
    </location>
</feature>
<dbReference type="AlphaFoldDB" id="A0A8W8KGV8"/>
<organism evidence="2 3">
    <name type="scientific">Magallana gigas</name>
    <name type="common">Pacific oyster</name>
    <name type="synonym">Crassostrea gigas</name>
    <dbReference type="NCBI Taxonomy" id="29159"/>
    <lineage>
        <taxon>Eukaryota</taxon>
        <taxon>Metazoa</taxon>
        <taxon>Spiralia</taxon>
        <taxon>Lophotrochozoa</taxon>
        <taxon>Mollusca</taxon>
        <taxon>Bivalvia</taxon>
        <taxon>Autobranchia</taxon>
        <taxon>Pteriomorphia</taxon>
        <taxon>Ostreida</taxon>
        <taxon>Ostreoidea</taxon>
        <taxon>Ostreidae</taxon>
        <taxon>Magallana</taxon>
    </lineage>
</organism>
<keyword evidence="1" id="KW-0472">Membrane</keyword>
<keyword evidence="1" id="KW-1133">Transmembrane helix</keyword>
<name>A0A8W8KGV8_MAGGI</name>
<proteinExistence type="predicted"/>
<dbReference type="Proteomes" id="UP000005408">
    <property type="component" value="Unassembled WGS sequence"/>
</dbReference>
<reference evidence="2" key="1">
    <citation type="submission" date="2022-08" db="UniProtKB">
        <authorList>
            <consortium name="EnsemblMetazoa"/>
        </authorList>
    </citation>
    <scope>IDENTIFICATION</scope>
    <source>
        <strain evidence="2">05x7-T-G4-1.051#20</strain>
    </source>
</reference>
<sequence>MSHRLKLYDFEERLYHGQKGHLMPGVQIMCSIAMFCAINGFIGTIVYTRREEKYRWTGLTAFINLSIAGGTYLAAIVNTATATPNSPEVYYMDTKIYNVQYYCAWGLFLGGFGCVLVLVSALGHLYILFRNLHATKNDVNDYQTFKVANQGTILQFPYTSMVPPRCNKTFAFNAPFFNSLQDAATCPKEKKMTK</sequence>
<dbReference type="EnsemblMetazoa" id="G2384.3">
    <property type="protein sequence ID" value="G2384.3:cds"/>
    <property type="gene ID" value="G2384"/>
</dbReference>
<feature type="transmembrane region" description="Helical" evidence="1">
    <location>
        <begin position="26"/>
        <end position="47"/>
    </location>
</feature>
<protein>
    <submittedName>
        <fullName evidence="2">Uncharacterized protein</fullName>
    </submittedName>
</protein>
<feature type="transmembrane region" description="Helical" evidence="1">
    <location>
        <begin position="99"/>
        <end position="127"/>
    </location>
</feature>